<name>A0AAN9YES1_9PEZI</name>
<dbReference type="SUPFAM" id="SSF53901">
    <property type="entry name" value="Thiolase-like"/>
    <property type="match status" value="1"/>
</dbReference>
<keyword evidence="2" id="KW-0597">Phosphoprotein</keyword>
<dbReference type="InterPro" id="IPR032821">
    <property type="entry name" value="PKS_assoc"/>
</dbReference>
<feature type="domain" description="Ketosynthase family 3 (KS3)" evidence="9">
    <location>
        <begin position="53"/>
        <end position="485"/>
    </location>
</feature>
<dbReference type="InterPro" id="IPR020841">
    <property type="entry name" value="PKS_Beta-ketoAc_synthase_dom"/>
</dbReference>
<feature type="domain" description="PKS/mFAS DH" evidence="10">
    <location>
        <begin position="995"/>
        <end position="1297"/>
    </location>
</feature>
<dbReference type="SUPFAM" id="SSF50129">
    <property type="entry name" value="GroES-like"/>
    <property type="match status" value="1"/>
</dbReference>
<dbReference type="InterPro" id="IPR020807">
    <property type="entry name" value="PKS_DH"/>
</dbReference>
<dbReference type="InterPro" id="IPR018201">
    <property type="entry name" value="Ketoacyl_synth_AS"/>
</dbReference>
<dbReference type="InterPro" id="IPR042104">
    <property type="entry name" value="PKS_dehydratase_sf"/>
</dbReference>
<dbReference type="InterPro" id="IPR014043">
    <property type="entry name" value="Acyl_transferase_dom"/>
</dbReference>
<evidence type="ECO:0000256" key="3">
    <source>
        <dbReference type="ARBA" id="ARBA00022679"/>
    </source>
</evidence>
<keyword evidence="1" id="KW-0596">Phosphopantetheine</keyword>
<organism evidence="11 12">
    <name type="scientific">Cytospora paraplurivora</name>
    <dbReference type="NCBI Taxonomy" id="2898453"/>
    <lineage>
        <taxon>Eukaryota</taxon>
        <taxon>Fungi</taxon>
        <taxon>Dikarya</taxon>
        <taxon>Ascomycota</taxon>
        <taxon>Pezizomycotina</taxon>
        <taxon>Sordariomycetes</taxon>
        <taxon>Sordariomycetidae</taxon>
        <taxon>Diaporthales</taxon>
        <taxon>Cytosporaceae</taxon>
        <taxon>Cytospora</taxon>
    </lineage>
</organism>
<keyword evidence="3" id="KW-0808">Transferase</keyword>
<dbReference type="InterPro" id="IPR014031">
    <property type="entry name" value="Ketoacyl_synth_C"/>
</dbReference>
<dbReference type="EMBL" id="JAJSPL020000022">
    <property type="protein sequence ID" value="KAK7739634.1"/>
    <property type="molecule type" value="Genomic_DNA"/>
</dbReference>
<dbReference type="Gene3D" id="3.40.47.10">
    <property type="match status" value="1"/>
</dbReference>
<dbReference type="Gene3D" id="3.30.70.3290">
    <property type="match status" value="1"/>
</dbReference>
<evidence type="ECO:0000256" key="6">
    <source>
        <dbReference type="ARBA" id="ARBA00023315"/>
    </source>
</evidence>
<dbReference type="SUPFAM" id="SSF55048">
    <property type="entry name" value="Probable ACP-binding domain of malonyl-CoA ACP transacylase"/>
    <property type="match status" value="1"/>
</dbReference>
<dbReference type="SMART" id="SM00829">
    <property type="entry name" value="PKS_ER"/>
    <property type="match status" value="1"/>
</dbReference>
<comment type="caution">
    <text evidence="11">The sequence shown here is derived from an EMBL/GenBank/DDBJ whole genome shotgun (WGS) entry which is preliminary data.</text>
</comment>
<dbReference type="Proteomes" id="UP001320245">
    <property type="component" value="Unassembled WGS sequence"/>
</dbReference>
<dbReference type="Gene3D" id="3.40.366.10">
    <property type="entry name" value="Malonyl-Coenzyme A Acyl Carrier Protein, domain 2"/>
    <property type="match status" value="1"/>
</dbReference>
<dbReference type="GO" id="GO:0004312">
    <property type="term" value="F:fatty acid synthase activity"/>
    <property type="evidence" value="ECO:0007669"/>
    <property type="project" value="TreeGrafter"/>
</dbReference>
<dbReference type="GO" id="GO:0006633">
    <property type="term" value="P:fatty acid biosynthetic process"/>
    <property type="evidence" value="ECO:0007669"/>
    <property type="project" value="InterPro"/>
</dbReference>
<dbReference type="InterPro" id="IPR016036">
    <property type="entry name" value="Malonyl_transacylase_ACP-bd"/>
</dbReference>
<dbReference type="CDD" id="cd05195">
    <property type="entry name" value="enoyl_red"/>
    <property type="match status" value="1"/>
</dbReference>
<dbReference type="GO" id="GO:0016491">
    <property type="term" value="F:oxidoreductase activity"/>
    <property type="evidence" value="ECO:0007669"/>
    <property type="project" value="UniProtKB-KW"/>
</dbReference>
<dbReference type="SUPFAM" id="SSF52151">
    <property type="entry name" value="FabD/lysophospholipase-like"/>
    <property type="match status" value="1"/>
</dbReference>
<feature type="active site" description="Proton acceptor; for dehydratase activity" evidence="7">
    <location>
        <position position="1027"/>
    </location>
</feature>
<dbReference type="CDD" id="cd00833">
    <property type="entry name" value="PKS"/>
    <property type="match status" value="1"/>
</dbReference>
<reference evidence="11 12" key="1">
    <citation type="journal article" date="2023" name="PLoS ONE">
        <title>Cytospora paraplurivora sp. nov. isolated from orchards with fruit tree decline syndrome in Ontario, Canada.</title>
        <authorList>
            <person name="Ilyukhin E."/>
            <person name="Nguyen H.D.T."/>
            <person name="Castle A.J."/>
            <person name="Ellouze W."/>
        </authorList>
    </citation>
    <scope>NUCLEOTIDE SEQUENCE [LARGE SCALE GENOMIC DNA]</scope>
    <source>
        <strain evidence="11 12">FDS-564</strain>
    </source>
</reference>
<dbReference type="Gene3D" id="3.90.180.10">
    <property type="entry name" value="Medium-chain alcohol dehydrogenases, catalytic domain"/>
    <property type="match status" value="1"/>
</dbReference>
<dbReference type="GO" id="GO:0044550">
    <property type="term" value="P:secondary metabolite biosynthetic process"/>
    <property type="evidence" value="ECO:0007669"/>
    <property type="project" value="TreeGrafter"/>
</dbReference>
<dbReference type="InterPro" id="IPR049551">
    <property type="entry name" value="PKS_DH_C"/>
</dbReference>
<dbReference type="InterPro" id="IPR056501">
    <property type="entry name" value="NAD-bd_HRPKS_sdrA"/>
</dbReference>
<dbReference type="InterPro" id="IPR014030">
    <property type="entry name" value="Ketoacyl_synth_N"/>
</dbReference>
<dbReference type="InterPro" id="IPR049552">
    <property type="entry name" value="PKS_DH_N"/>
</dbReference>
<dbReference type="SMART" id="SM00822">
    <property type="entry name" value="PKS_KR"/>
    <property type="match status" value="1"/>
</dbReference>
<evidence type="ECO:0000256" key="4">
    <source>
        <dbReference type="ARBA" id="ARBA00023002"/>
    </source>
</evidence>
<feature type="active site" description="Proton donor; for dehydratase activity" evidence="7">
    <location>
        <position position="1207"/>
    </location>
</feature>
<keyword evidence="4" id="KW-0560">Oxidoreductase</keyword>
<evidence type="ECO:0000256" key="1">
    <source>
        <dbReference type="ARBA" id="ARBA00022450"/>
    </source>
</evidence>
<proteinExistence type="predicted"/>
<dbReference type="InterPro" id="IPR036291">
    <property type="entry name" value="NAD(P)-bd_dom_sf"/>
</dbReference>
<dbReference type="InterPro" id="IPR016035">
    <property type="entry name" value="Acyl_Trfase/lysoPLipase"/>
</dbReference>
<dbReference type="InterPro" id="IPR050091">
    <property type="entry name" value="PKS_NRPS_Biosynth_Enz"/>
</dbReference>
<dbReference type="Pfam" id="PF08659">
    <property type="entry name" value="KR"/>
    <property type="match status" value="1"/>
</dbReference>
<keyword evidence="12" id="KW-1185">Reference proteome</keyword>
<evidence type="ECO:0000313" key="11">
    <source>
        <dbReference type="EMBL" id="KAK7739634.1"/>
    </source>
</evidence>
<feature type="region of interest" description="Disordered" evidence="8">
    <location>
        <begin position="1"/>
        <end position="27"/>
    </location>
</feature>
<gene>
    <name evidence="11" type="ORF">SLS53_005601</name>
</gene>
<evidence type="ECO:0000256" key="5">
    <source>
        <dbReference type="ARBA" id="ARBA00023268"/>
    </source>
</evidence>
<evidence type="ECO:0000256" key="2">
    <source>
        <dbReference type="ARBA" id="ARBA00022553"/>
    </source>
</evidence>
<evidence type="ECO:0000313" key="12">
    <source>
        <dbReference type="Proteomes" id="UP001320245"/>
    </source>
</evidence>
<dbReference type="SMART" id="SM00827">
    <property type="entry name" value="PKS_AT"/>
    <property type="match status" value="1"/>
</dbReference>
<dbReference type="PROSITE" id="PS52019">
    <property type="entry name" value="PKS_MFAS_DH"/>
    <property type="match status" value="1"/>
</dbReference>
<keyword evidence="5" id="KW-0511">Multifunctional enzyme</keyword>
<evidence type="ECO:0000259" key="10">
    <source>
        <dbReference type="PROSITE" id="PS52019"/>
    </source>
</evidence>
<dbReference type="Pfam" id="PF23114">
    <property type="entry name" value="NAD-bd_HRPKS_sdrA"/>
    <property type="match status" value="1"/>
</dbReference>
<feature type="region of interest" description="N-terminal hotdog fold" evidence="7">
    <location>
        <begin position="995"/>
        <end position="1130"/>
    </location>
</feature>
<dbReference type="InterPro" id="IPR057326">
    <property type="entry name" value="KR_dom"/>
</dbReference>
<dbReference type="InterPro" id="IPR011032">
    <property type="entry name" value="GroES-like_sf"/>
</dbReference>
<dbReference type="Pfam" id="PF21089">
    <property type="entry name" value="PKS_DH_N"/>
    <property type="match status" value="1"/>
</dbReference>
<dbReference type="PROSITE" id="PS52004">
    <property type="entry name" value="KS3_2"/>
    <property type="match status" value="1"/>
</dbReference>
<evidence type="ECO:0000259" key="9">
    <source>
        <dbReference type="PROSITE" id="PS52004"/>
    </source>
</evidence>
<protein>
    <submittedName>
        <fullName evidence="11">Type I Iterative PKS</fullName>
    </submittedName>
</protein>
<evidence type="ECO:0000256" key="8">
    <source>
        <dbReference type="SAM" id="MobiDB-lite"/>
    </source>
</evidence>
<dbReference type="InterPro" id="IPR001227">
    <property type="entry name" value="Ac_transferase_dom_sf"/>
</dbReference>
<dbReference type="PANTHER" id="PTHR43775">
    <property type="entry name" value="FATTY ACID SYNTHASE"/>
    <property type="match status" value="1"/>
</dbReference>
<dbReference type="InterPro" id="IPR016039">
    <property type="entry name" value="Thiolase-like"/>
</dbReference>
<dbReference type="Pfam" id="PF00109">
    <property type="entry name" value="ketoacyl-synt"/>
    <property type="match status" value="1"/>
</dbReference>
<dbReference type="PANTHER" id="PTHR43775:SF50">
    <property type="entry name" value="HIGHLY REDUCING POLYKETIDE SYNTHASE SRDA"/>
    <property type="match status" value="1"/>
</dbReference>
<dbReference type="Pfam" id="PF14765">
    <property type="entry name" value="PS-DH"/>
    <property type="match status" value="1"/>
</dbReference>
<evidence type="ECO:0000256" key="7">
    <source>
        <dbReference type="PROSITE-ProRule" id="PRU01363"/>
    </source>
</evidence>
<dbReference type="Gene3D" id="3.10.129.110">
    <property type="entry name" value="Polyketide synthase dehydratase"/>
    <property type="match status" value="1"/>
</dbReference>
<keyword evidence="6" id="KW-0012">Acyltransferase</keyword>
<dbReference type="SMART" id="SM00825">
    <property type="entry name" value="PKS_KS"/>
    <property type="match status" value="1"/>
</dbReference>
<accession>A0AAN9YES1</accession>
<dbReference type="SMART" id="SM00826">
    <property type="entry name" value="PKS_DH"/>
    <property type="match status" value="1"/>
</dbReference>
<dbReference type="InterPro" id="IPR013968">
    <property type="entry name" value="PKS_KR"/>
</dbReference>
<dbReference type="InterPro" id="IPR020843">
    <property type="entry name" value="ER"/>
</dbReference>
<feature type="region of interest" description="C-terminal hotdog fold" evidence="7">
    <location>
        <begin position="1142"/>
        <end position="1297"/>
    </location>
</feature>
<dbReference type="PROSITE" id="PS00606">
    <property type="entry name" value="KS3_1"/>
    <property type="match status" value="1"/>
</dbReference>
<dbReference type="InterPro" id="IPR049900">
    <property type="entry name" value="PKS_mFAS_DH"/>
</dbReference>
<sequence>MPGRLRTSRSSSTSQGERSDGTGMSSVDSMFDIDDYPAISFPGYAEKPLKDQLEPIAVIGMGCRLPGDVASPAAFWDMIMKTGTGNTPKVPANRFNIDAYMHKNNDRPGSFGVLGGYFLNGDLGDFDPALFNITPVEAMWMDPQQRKLLEVVYESIESAGVSLEAISGTRTAVFAATFTADWQQMSFKEPSFRHSLAATGVDPGILSNRISHVFNLHGPSIVVNTACSSSVYALHNACNALRNNECEGALVGGVNLIITVDQHMNTAKLGVLSPTSTCHTFDESADGYGRADAVGAVYLKRLSDAVRDGDPIRGVIRSSAVNANGKVPAVGITHPNREGQADVISQAYKRGGDLDPRLTGYFECHGTGTAIGDPLEVHAVSMAMNKERNPAEHDPLWIGAVKTNIGHSEAASGLSALIKAILMVERGVIPPTRGLVKPNPKISWKEWQVRVATEPTPFPHHLPVRRVSINSFGYGGTNAHLVIEGADSLVRTPQASRYTYVDSNAPRKLPAPRRAIERRRPFLLPFSAHDKSTLKRNIDAHAAVVDRYSLHDLSYTLANRRSNLASRAFTVASHTTVGSVFGDAARTAFSFADKKKTPTVGFVFTGQGAQWPRMGAELMEQYPSFLRSIRLLDLALGDLPDGPDWSIEDALLDGPETSRVNEAEFSQPLCTAVQVAMVQLLASWGVRPVVTVGHSSGEIAAAYAAGLLSAKQAIVAAYYRGKVVKDVNTGGAMMAVGLGAEAVAPYLAGLSGKVVVACHNSPAGVTLSGDADALATVQAKLEAEKIFARQVKTNGKAYHSHHMAPVAHSYEKLIRAASTHIAFDLPLETEATMVSSVTNAVVPAGTILNEAYWSANLRSPVLFNQAVQTILTSEQFSHVDLLIEVGPHSAMAGPIKQIKAEIKADKLDYLPTLLRGQDSAVQLLKTAGELFLRNYRLDMGRVTWVETPSTLGAKPSGTQGRTIVDLPPYQWNYAKPLWAESRASREQRLPPFLRHDVLGQLVIGCSLAEPTWRNVLRARDLPWLKHHSLGGESVFPAAGYISMAVEAITQLHELAEKPASDITAYVLRDVTINKALVTPDNDDGVEVMLNMRHATLDGAKWWDFGVSSVDGEGVQKEHMTGSISIRTGAADKPIPRAVPDFPQRATGKAWNQALRQVGFDYGPTFQDMDDIRFDGKHYEASCRTNVKQQVDETLGESRYVLHPASVDSTLQLCIAAIYAGRTTAMDCGVVPVQMDEMTIWPPTKAQVAAQQGSAYAWVDRRGMRTCETNVQMLTDDGDMVMEIVKVRTTSYEAAVPQKLHADLQEAPYGEMKWDLDIDSLETGAGAPVDAMTVTRLANLALFKRPDTKVLHIGPSSISDANQVLRENPRVSYTIAACFTDDEVETAQAHLSEYPNAKVLKLSLADDLEEQGFNPDSYDLLILAAGQAPATETLATLRRLVKNGGRAIWEFDGKAPAADDLTTAGFSSIDFASQSKTGSTVALSTAAAAATTKQRSDFNHVRAGTEVRLVYRNKPDDVVHQVMLSLERLGCNVEVSSLAACRDANPKEHVIMLSDLEDSALLSTLTETDLAAIQSITNSASTLLWVTAGGLLDGKKPEHAMASGLARSVRSEQVSLDFRTLDLDLETSKSSDIPSVIVKVAKLQLSEEEEEASSGSGSLQPEREFCVSGSNTYISRLVRTPRLNEIFSASQNTKDKHFAPGDHILGRIHQGKVAFQEQAGEDDIQPGHVEVQARCGALSKEGVLVITGTDYPATFSHAVGGIVTRVGSGVTSHQVGDRVVGFHADKFASFQQIPETMATKVESNHTMEASVGMLMAYMAALHGLETLAAVKPGDNVLILHGTGSVGTAAIRVAQMSGAVPFVVVNSDAEVEFLTSNLGLAETNTIRLSDGTSVAQRLVDMTNGKGADIVLSAGHVDKGDAREAWRHIARFGRFVDAGRKHVLSRNALDTVPVARGASYLSFDLLELHESRPEALAAMMPRIVQMARQGSIVAPGSATSINLADINNAVASFSDDFGAPSTVVVYDPSETPIHVLSSRAPANFSPDATYLLVGCLGGLGRSLTSWMMEAGARRFTFLSRSGTDSKSAAKLVADIEAAGAIVQVVRGDATSRSDVVRAVQGVSSKHPIRGVVHAAMVLRDGLFHSMPFADWKTSVEPKIVGAVNLHSVLSRSPLDFFIMTSSVSGVLGTPGQSNYAAANSYLDSLARHRRTQGDNQTAISLVLPMVLGVGVVAENADLEDALTRKGMYGIDEEHLLQSFEAAVMASSTSAADIAPADHIVVGLDPSQLQKAINSNEAGGDMDCFWMADTRFSHAAHDIRSNDSASGAGGSGGSGQSILATIKAAASPTEAMHAVTEHFVDKLSRMLLLGPDEFEEVDARSIADYGVDSMVGAEIRNWIFVEYRMDVPFQQLLGPSLTVPKFAAQVCAAHGVVEGEKA</sequence>
<dbReference type="SUPFAM" id="SSF51735">
    <property type="entry name" value="NAD(P)-binding Rossmann-fold domains"/>
    <property type="match status" value="2"/>
</dbReference>
<dbReference type="Pfam" id="PF02801">
    <property type="entry name" value="Ketoacyl-synt_C"/>
    <property type="match status" value="1"/>
</dbReference>
<dbReference type="Gene3D" id="3.40.50.720">
    <property type="entry name" value="NAD(P)-binding Rossmann-like Domain"/>
    <property type="match status" value="2"/>
</dbReference>
<dbReference type="GO" id="GO:0004315">
    <property type="term" value="F:3-oxoacyl-[acyl-carrier-protein] synthase activity"/>
    <property type="evidence" value="ECO:0007669"/>
    <property type="project" value="InterPro"/>
</dbReference>
<dbReference type="Pfam" id="PF00698">
    <property type="entry name" value="Acyl_transf_1"/>
    <property type="match status" value="1"/>
</dbReference>
<dbReference type="Pfam" id="PF16197">
    <property type="entry name" value="KAsynt_C_assoc"/>
    <property type="match status" value="1"/>
</dbReference>